<evidence type="ECO:0000256" key="11">
    <source>
        <dbReference type="ARBA" id="ARBA00023211"/>
    </source>
</evidence>
<gene>
    <name evidence="18" type="ORF">G3I70_40040</name>
</gene>
<dbReference type="Gene3D" id="3.30.450.40">
    <property type="match status" value="1"/>
</dbReference>
<keyword evidence="8" id="KW-0067">ATP-binding</keyword>
<evidence type="ECO:0000256" key="6">
    <source>
        <dbReference type="ARBA" id="ARBA00022777"/>
    </source>
</evidence>
<dbReference type="SUPFAM" id="SSF55781">
    <property type="entry name" value="GAF domain-like"/>
    <property type="match status" value="1"/>
</dbReference>
<dbReference type="InterPro" id="IPR035965">
    <property type="entry name" value="PAS-like_dom_sf"/>
</dbReference>
<keyword evidence="5" id="KW-0547">Nucleotide-binding</keyword>
<evidence type="ECO:0000313" key="19">
    <source>
        <dbReference type="Proteomes" id="UP000475532"/>
    </source>
</evidence>
<comment type="caution">
    <text evidence="18">The sequence shown here is derived from an EMBL/GenBank/DDBJ whole genome shotgun (WGS) entry which is preliminary data.</text>
</comment>
<keyword evidence="7" id="KW-0378">Hydrolase</keyword>
<dbReference type="InterPro" id="IPR001932">
    <property type="entry name" value="PPM-type_phosphatase-like_dom"/>
</dbReference>
<dbReference type="InterPro" id="IPR036457">
    <property type="entry name" value="PPM-type-like_dom_sf"/>
</dbReference>
<dbReference type="GO" id="GO:0004722">
    <property type="term" value="F:protein serine/threonine phosphatase activity"/>
    <property type="evidence" value="ECO:0007669"/>
    <property type="project" value="UniProtKB-EC"/>
</dbReference>
<evidence type="ECO:0000256" key="12">
    <source>
        <dbReference type="ARBA" id="ARBA00047761"/>
    </source>
</evidence>
<dbReference type="InterPro" id="IPR029016">
    <property type="entry name" value="GAF-like_dom_sf"/>
</dbReference>
<keyword evidence="4" id="KW-0479">Metal-binding</keyword>
<organism evidence="18 19">
    <name type="scientific">Actinomadura bangladeshensis</name>
    <dbReference type="NCBI Taxonomy" id="453573"/>
    <lineage>
        <taxon>Bacteria</taxon>
        <taxon>Bacillati</taxon>
        <taxon>Actinomycetota</taxon>
        <taxon>Actinomycetes</taxon>
        <taxon>Streptosporangiales</taxon>
        <taxon>Thermomonosporaceae</taxon>
        <taxon>Actinomadura</taxon>
    </lineage>
</organism>
<dbReference type="SUPFAM" id="SSF81606">
    <property type="entry name" value="PP2C-like"/>
    <property type="match status" value="1"/>
</dbReference>
<evidence type="ECO:0000256" key="7">
    <source>
        <dbReference type="ARBA" id="ARBA00022801"/>
    </source>
</evidence>
<comment type="function">
    <text evidence="13">Primarily acts as an independent SigF regulator that is sensitive to the osmosensory signal, mediating the cross talk of PknD with the SigF regulon. Possesses both phosphatase and kinase activities. The kinase domain functions as a classic anti-sigma factor-like kinase to phosphorylate the anti-anti-sigma factor domain at the canonical regulatory site, and the phosphatase domain antagonizes this activity.</text>
</comment>
<protein>
    <recommendedName>
        <fullName evidence="1">protein-serine/threonine phosphatase</fullName>
        <ecNumber evidence="1">3.1.3.16</ecNumber>
    </recommendedName>
    <alternativeName>
        <fullName evidence="15">Protein-serine/threonine phosphatase</fullName>
    </alternativeName>
    <alternativeName>
        <fullName evidence="14">Serine/threonine-protein kinase</fullName>
    </alternativeName>
</protein>
<dbReference type="SMART" id="SM00331">
    <property type="entry name" value="PP2C_SIG"/>
    <property type="match status" value="1"/>
</dbReference>
<dbReference type="Pfam" id="PF01590">
    <property type="entry name" value="GAF"/>
    <property type="match status" value="1"/>
</dbReference>
<proteinExistence type="predicted"/>
<evidence type="ECO:0000256" key="4">
    <source>
        <dbReference type="ARBA" id="ARBA00022723"/>
    </source>
</evidence>
<evidence type="ECO:0000313" key="18">
    <source>
        <dbReference type="EMBL" id="NEA28646.1"/>
    </source>
</evidence>
<evidence type="ECO:0000256" key="10">
    <source>
        <dbReference type="ARBA" id="ARBA00022912"/>
    </source>
</evidence>
<keyword evidence="3" id="KW-0808">Transferase</keyword>
<evidence type="ECO:0000256" key="14">
    <source>
        <dbReference type="ARBA" id="ARBA00075117"/>
    </source>
</evidence>
<evidence type="ECO:0000256" key="13">
    <source>
        <dbReference type="ARBA" id="ARBA00056274"/>
    </source>
</evidence>
<dbReference type="GO" id="GO:0046872">
    <property type="term" value="F:metal ion binding"/>
    <property type="evidence" value="ECO:0007669"/>
    <property type="project" value="UniProtKB-KW"/>
</dbReference>
<name>A0A6L9QU33_9ACTN</name>
<evidence type="ECO:0000256" key="9">
    <source>
        <dbReference type="ARBA" id="ARBA00022842"/>
    </source>
</evidence>
<feature type="domain" description="PPM-type phosphatase" evidence="17">
    <location>
        <begin position="451"/>
        <end position="673"/>
    </location>
</feature>
<evidence type="ECO:0000256" key="3">
    <source>
        <dbReference type="ARBA" id="ARBA00022679"/>
    </source>
</evidence>
<accession>A0A6L9QU33</accession>
<evidence type="ECO:0000259" key="16">
    <source>
        <dbReference type="SMART" id="SM00065"/>
    </source>
</evidence>
<dbReference type="InterPro" id="IPR000014">
    <property type="entry name" value="PAS"/>
</dbReference>
<comment type="catalytic activity">
    <reaction evidence="12">
        <text>O-phospho-L-seryl-[protein] + H2O = L-seryl-[protein] + phosphate</text>
        <dbReference type="Rhea" id="RHEA:20629"/>
        <dbReference type="Rhea" id="RHEA-COMP:9863"/>
        <dbReference type="Rhea" id="RHEA-COMP:11604"/>
        <dbReference type="ChEBI" id="CHEBI:15377"/>
        <dbReference type="ChEBI" id="CHEBI:29999"/>
        <dbReference type="ChEBI" id="CHEBI:43474"/>
        <dbReference type="ChEBI" id="CHEBI:83421"/>
        <dbReference type="EC" id="3.1.3.16"/>
    </reaction>
</comment>
<evidence type="ECO:0000256" key="2">
    <source>
        <dbReference type="ARBA" id="ARBA00022553"/>
    </source>
</evidence>
<dbReference type="Proteomes" id="UP000475532">
    <property type="component" value="Unassembled WGS sequence"/>
</dbReference>
<keyword evidence="6" id="KW-0418">Kinase</keyword>
<dbReference type="CDD" id="cd00130">
    <property type="entry name" value="PAS"/>
    <property type="match status" value="1"/>
</dbReference>
<keyword evidence="9" id="KW-0460">Magnesium</keyword>
<evidence type="ECO:0000256" key="15">
    <source>
        <dbReference type="ARBA" id="ARBA00081350"/>
    </source>
</evidence>
<dbReference type="AlphaFoldDB" id="A0A6L9QU33"/>
<evidence type="ECO:0000256" key="5">
    <source>
        <dbReference type="ARBA" id="ARBA00022741"/>
    </source>
</evidence>
<dbReference type="FunFam" id="3.60.40.10:FF:000005">
    <property type="entry name" value="Serine/threonine protein phosphatase"/>
    <property type="match status" value="1"/>
</dbReference>
<dbReference type="PANTHER" id="PTHR43156:SF2">
    <property type="entry name" value="STAGE II SPORULATION PROTEIN E"/>
    <property type="match status" value="1"/>
</dbReference>
<dbReference type="EC" id="3.1.3.16" evidence="1"/>
<dbReference type="SUPFAM" id="SSF55785">
    <property type="entry name" value="PYP-like sensor domain (PAS domain)"/>
    <property type="match status" value="1"/>
</dbReference>
<dbReference type="Gene3D" id="3.30.450.20">
    <property type="entry name" value="PAS domain"/>
    <property type="match status" value="1"/>
</dbReference>
<dbReference type="FunFam" id="3.30.450.40:FF:000035">
    <property type="entry name" value="PAS sensor protein"/>
    <property type="match status" value="1"/>
</dbReference>
<dbReference type="GO" id="GO:0005524">
    <property type="term" value="F:ATP binding"/>
    <property type="evidence" value="ECO:0007669"/>
    <property type="project" value="UniProtKB-KW"/>
</dbReference>
<dbReference type="InterPro" id="IPR003018">
    <property type="entry name" value="GAF"/>
</dbReference>
<dbReference type="PANTHER" id="PTHR43156">
    <property type="entry name" value="STAGE II SPORULATION PROTEIN E-RELATED"/>
    <property type="match status" value="1"/>
</dbReference>
<dbReference type="InterPro" id="IPR052016">
    <property type="entry name" value="Bact_Sigma-Reg"/>
</dbReference>
<dbReference type="InterPro" id="IPR013656">
    <property type="entry name" value="PAS_4"/>
</dbReference>
<dbReference type="Pfam" id="PF08448">
    <property type="entry name" value="PAS_4"/>
    <property type="match status" value="1"/>
</dbReference>
<dbReference type="Pfam" id="PF07228">
    <property type="entry name" value="SpoIIE"/>
    <property type="match status" value="1"/>
</dbReference>
<reference evidence="18 19" key="1">
    <citation type="submission" date="2020-01" db="EMBL/GenBank/DDBJ databases">
        <title>Insect and environment-associated Actinomycetes.</title>
        <authorList>
            <person name="Currrie C."/>
            <person name="Chevrette M."/>
            <person name="Carlson C."/>
            <person name="Stubbendieck R."/>
            <person name="Wendt-Pienkowski E."/>
        </authorList>
    </citation>
    <scope>NUCLEOTIDE SEQUENCE [LARGE SCALE GENOMIC DNA]</scope>
    <source>
        <strain evidence="18 19">SID10258</strain>
    </source>
</reference>
<dbReference type="Gene3D" id="3.60.40.10">
    <property type="entry name" value="PPM-type phosphatase domain"/>
    <property type="match status" value="1"/>
</dbReference>
<dbReference type="GO" id="GO:0016301">
    <property type="term" value="F:kinase activity"/>
    <property type="evidence" value="ECO:0007669"/>
    <property type="project" value="UniProtKB-KW"/>
</dbReference>
<keyword evidence="11" id="KW-0464">Manganese</keyword>
<sequence>MAASDSIQDEPAERPPAVVTVGRDGAVTGWTRAAQELLGYAGADPGGGARPFTCGGASDWDGRFGGRDHWSGLLEARRRDGGMVLVRADVARLHGPEAPHSWSVALTAVDGASEPARSVLEPLLSRTPIAMLIWDTDLRCVWVNAATERLLPAFPHYRVGSVLTEPPPGIDTGPAQEALRKVLADGDPLFDQEVHRTSPDGRADFTLSISHFRLDGVDGRPLGVCSVALDISHSRARRRLALLREASTRIGTALDVRQTAQEMADLAVPVLADYVTVDLAESVLPDAEPLERLTSTEVSIPVFRRAGVASVHAGVPESLWPIGEPVFVPPASPFMKVLASGRSHFEPELDTSPGGWLGQDPDRARIIHATGMHTLIIVPLKARGDILGVTVFVRTDNRTPFTRDDLILAEELGARAALSLDNARQYTREHAAALALQRNLLPRSLAGGEAVELASRYVPSDMHAGVGGDWFDAIPLDGGRVALVVGDVTGHGINAAATMGRLRTAVRTLAYLDLPPDRVLARLDELVVRQAAEDGTSYDITGATCVYAVYDAASRRCTVAAAGHPPPAIVEPGGGVSFPRPPEGTPIGLGLGAYRPLTLDLAEGSLIALYTDGLIETRESDIESGIGRLGSALSHAGRSHAALPLDDFCSTVVRLMTGDGPNEDDVALLVARTRTA</sequence>
<feature type="domain" description="GAF" evidence="16">
    <location>
        <begin position="255"/>
        <end position="430"/>
    </location>
</feature>
<evidence type="ECO:0000256" key="8">
    <source>
        <dbReference type="ARBA" id="ARBA00022840"/>
    </source>
</evidence>
<keyword evidence="10" id="KW-0904">Protein phosphatase</keyword>
<evidence type="ECO:0000259" key="17">
    <source>
        <dbReference type="SMART" id="SM00331"/>
    </source>
</evidence>
<dbReference type="EMBL" id="JAAGLI010001073">
    <property type="protein sequence ID" value="NEA28646.1"/>
    <property type="molecule type" value="Genomic_DNA"/>
</dbReference>
<keyword evidence="2" id="KW-0597">Phosphoprotein</keyword>
<evidence type="ECO:0000256" key="1">
    <source>
        <dbReference type="ARBA" id="ARBA00013081"/>
    </source>
</evidence>
<dbReference type="SMART" id="SM00065">
    <property type="entry name" value="GAF"/>
    <property type="match status" value="1"/>
</dbReference>
<dbReference type="RefSeq" id="WP_163063105.1">
    <property type="nucleotide sequence ID" value="NZ_JAAGLI010001073.1"/>
</dbReference>